<dbReference type="Pfam" id="PF22705">
    <property type="entry name" value="C2-set_3"/>
    <property type="match status" value="1"/>
</dbReference>
<keyword evidence="10" id="KW-0393">Immunoglobulin domain</keyword>
<dbReference type="GO" id="GO:0031295">
    <property type="term" value="P:T cell costimulation"/>
    <property type="evidence" value="ECO:0007669"/>
    <property type="project" value="TreeGrafter"/>
</dbReference>
<dbReference type="GO" id="GO:0007166">
    <property type="term" value="P:cell surface receptor signaling pathway"/>
    <property type="evidence" value="ECO:0007669"/>
    <property type="project" value="TreeGrafter"/>
</dbReference>
<keyword evidence="6 11" id="KW-0472">Membrane</keyword>
<dbReference type="PANTHER" id="PTHR25466">
    <property type="entry name" value="T-LYMPHOCYTE ACTIVATION ANTIGEN"/>
    <property type="match status" value="1"/>
</dbReference>
<dbReference type="OMA" id="GWAKLKM"/>
<dbReference type="SMART" id="SM00409">
    <property type="entry name" value="IG"/>
    <property type="match status" value="2"/>
</dbReference>
<protein>
    <submittedName>
        <fullName evidence="15">CD276 antigen-like</fullName>
    </submittedName>
</protein>
<feature type="domain" description="NACHT" evidence="14">
    <location>
        <begin position="361"/>
        <end position="455"/>
    </location>
</feature>
<reference evidence="15" key="1">
    <citation type="submission" date="2025-08" db="UniProtKB">
        <authorList>
            <consortium name="Ensembl"/>
        </authorList>
    </citation>
    <scope>IDENTIFICATION</scope>
</reference>
<dbReference type="GO" id="GO:0042102">
    <property type="term" value="P:positive regulation of T cell proliferation"/>
    <property type="evidence" value="ECO:0007669"/>
    <property type="project" value="TreeGrafter"/>
</dbReference>
<keyword evidence="2" id="KW-1003">Cell membrane</keyword>
<feature type="chain" id="PRO_5017364510" evidence="12">
    <location>
        <begin position="19"/>
        <end position="506"/>
    </location>
</feature>
<dbReference type="InterPro" id="IPR013106">
    <property type="entry name" value="Ig_V-set"/>
</dbReference>
<keyword evidence="4 12" id="KW-0732">Signal</keyword>
<dbReference type="PANTHER" id="PTHR25466:SF3">
    <property type="entry name" value="PROGRAMMED CELL DEATH 1 LIGAND 1"/>
    <property type="match status" value="1"/>
</dbReference>
<dbReference type="InterPro" id="IPR051713">
    <property type="entry name" value="T-cell_Activation_Regulation"/>
</dbReference>
<dbReference type="InterPro" id="IPR053896">
    <property type="entry name" value="BTN3A2-like_Ig-C"/>
</dbReference>
<keyword evidence="7" id="KW-1015">Disulfide bond</keyword>
<evidence type="ECO:0000256" key="3">
    <source>
        <dbReference type="ARBA" id="ARBA00022692"/>
    </source>
</evidence>
<dbReference type="InterPro" id="IPR003599">
    <property type="entry name" value="Ig_sub"/>
</dbReference>
<dbReference type="PROSITE" id="PS50835">
    <property type="entry name" value="IG_LIKE"/>
    <property type="match status" value="2"/>
</dbReference>
<evidence type="ECO:0000256" key="1">
    <source>
        <dbReference type="ARBA" id="ARBA00004251"/>
    </source>
</evidence>
<dbReference type="SUPFAM" id="SSF48726">
    <property type="entry name" value="Immunoglobulin"/>
    <property type="match status" value="2"/>
</dbReference>
<evidence type="ECO:0000256" key="9">
    <source>
        <dbReference type="ARBA" id="ARBA00023180"/>
    </source>
</evidence>
<dbReference type="InterPro" id="IPR007111">
    <property type="entry name" value="NACHT_NTPase"/>
</dbReference>
<dbReference type="SUPFAM" id="SSF52540">
    <property type="entry name" value="P-loop containing nucleoside triphosphate hydrolases"/>
    <property type="match status" value="1"/>
</dbReference>
<evidence type="ECO:0000256" key="2">
    <source>
        <dbReference type="ARBA" id="ARBA00022475"/>
    </source>
</evidence>
<dbReference type="Pfam" id="PF07686">
    <property type="entry name" value="V-set"/>
    <property type="match status" value="1"/>
</dbReference>
<keyword evidence="5 11" id="KW-1133">Transmembrane helix</keyword>
<dbReference type="AlphaFoldDB" id="A0A3B4UV10"/>
<dbReference type="InterPro" id="IPR007110">
    <property type="entry name" value="Ig-like_dom"/>
</dbReference>
<dbReference type="GO" id="GO:0009897">
    <property type="term" value="C:external side of plasma membrane"/>
    <property type="evidence" value="ECO:0007669"/>
    <property type="project" value="TreeGrafter"/>
</dbReference>
<dbReference type="STRING" id="41447.ENSSDUP00000022214"/>
<dbReference type="InterPro" id="IPR013783">
    <property type="entry name" value="Ig-like_fold"/>
</dbReference>
<comment type="subcellular location">
    <subcellularLocation>
        <location evidence="1">Cell membrane</location>
        <topology evidence="1">Single-pass type I membrane protein</topology>
    </subcellularLocation>
</comment>
<dbReference type="GO" id="GO:0071222">
    <property type="term" value="P:cellular response to lipopolysaccharide"/>
    <property type="evidence" value="ECO:0007669"/>
    <property type="project" value="TreeGrafter"/>
</dbReference>
<evidence type="ECO:0000256" key="7">
    <source>
        <dbReference type="ARBA" id="ARBA00023157"/>
    </source>
</evidence>
<evidence type="ECO:0000256" key="4">
    <source>
        <dbReference type="ARBA" id="ARBA00022729"/>
    </source>
</evidence>
<evidence type="ECO:0000256" key="8">
    <source>
        <dbReference type="ARBA" id="ARBA00023170"/>
    </source>
</evidence>
<evidence type="ECO:0000256" key="10">
    <source>
        <dbReference type="ARBA" id="ARBA00023319"/>
    </source>
</evidence>
<proteinExistence type="predicted"/>
<evidence type="ECO:0000259" key="13">
    <source>
        <dbReference type="PROSITE" id="PS50835"/>
    </source>
</evidence>
<dbReference type="Ensembl" id="ENSSDUT00000022621.1">
    <property type="protein sequence ID" value="ENSSDUP00000022214.1"/>
    <property type="gene ID" value="ENSSDUG00000016168.1"/>
</dbReference>
<reference evidence="15" key="2">
    <citation type="submission" date="2025-09" db="UniProtKB">
        <authorList>
            <consortium name="Ensembl"/>
        </authorList>
    </citation>
    <scope>IDENTIFICATION</scope>
</reference>
<dbReference type="Gene3D" id="2.60.40.10">
    <property type="entry name" value="Immunoglobulins"/>
    <property type="match status" value="2"/>
</dbReference>
<dbReference type="SMART" id="SM00406">
    <property type="entry name" value="IGv"/>
    <property type="match status" value="1"/>
</dbReference>
<feature type="signal peptide" evidence="12">
    <location>
        <begin position="1"/>
        <end position="18"/>
    </location>
</feature>
<dbReference type="RefSeq" id="XP_022617793.1">
    <property type="nucleotide sequence ID" value="XM_022762072.1"/>
</dbReference>
<name>A0A3B4UV10_SERDU</name>
<keyword evidence="9" id="KW-0325">Glycoprotein</keyword>
<dbReference type="KEGG" id="sdu:111234140"/>
<dbReference type="Gene3D" id="3.40.50.300">
    <property type="entry name" value="P-loop containing nucleotide triphosphate hydrolases"/>
    <property type="match status" value="1"/>
</dbReference>
<feature type="domain" description="Ig-like" evidence="13">
    <location>
        <begin position="15"/>
        <end position="134"/>
    </location>
</feature>
<organism evidence="15 16">
    <name type="scientific">Seriola dumerili</name>
    <name type="common">Greater amberjack</name>
    <name type="synonym">Caranx dumerili</name>
    <dbReference type="NCBI Taxonomy" id="41447"/>
    <lineage>
        <taxon>Eukaryota</taxon>
        <taxon>Metazoa</taxon>
        <taxon>Chordata</taxon>
        <taxon>Craniata</taxon>
        <taxon>Vertebrata</taxon>
        <taxon>Euteleostomi</taxon>
        <taxon>Actinopterygii</taxon>
        <taxon>Neopterygii</taxon>
        <taxon>Teleostei</taxon>
        <taxon>Neoteleostei</taxon>
        <taxon>Acanthomorphata</taxon>
        <taxon>Carangaria</taxon>
        <taxon>Carangiformes</taxon>
        <taxon>Carangidae</taxon>
        <taxon>Seriola</taxon>
    </lineage>
</organism>
<evidence type="ECO:0000313" key="16">
    <source>
        <dbReference type="Proteomes" id="UP000261420"/>
    </source>
</evidence>
<evidence type="ECO:0000256" key="11">
    <source>
        <dbReference type="SAM" id="Phobius"/>
    </source>
</evidence>
<dbReference type="InterPro" id="IPR036179">
    <property type="entry name" value="Ig-like_dom_sf"/>
</dbReference>
<feature type="domain" description="Ig-like" evidence="13">
    <location>
        <begin position="138"/>
        <end position="229"/>
    </location>
</feature>
<dbReference type="GO" id="GO:0006955">
    <property type="term" value="P:immune response"/>
    <property type="evidence" value="ECO:0007669"/>
    <property type="project" value="TreeGrafter"/>
</dbReference>
<dbReference type="PROSITE" id="PS50837">
    <property type="entry name" value="NACHT"/>
    <property type="match status" value="1"/>
</dbReference>
<dbReference type="InterPro" id="IPR027417">
    <property type="entry name" value="P-loop_NTPase"/>
</dbReference>
<evidence type="ECO:0000313" key="15">
    <source>
        <dbReference type="Ensembl" id="ENSSDUP00000022214.1"/>
    </source>
</evidence>
<accession>A0A3B4UV10</accession>
<keyword evidence="8" id="KW-0675">Receptor</keyword>
<evidence type="ECO:0000256" key="5">
    <source>
        <dbReference type="ARBA" id="ARBA00022989"/>
    </source>
</evidence>
<dbReference type="GO" id="GO:0042130">
    <property type="term" value="P:negative regulation of T cell proliferation"/>
    <property type="evidence" value="ECO:0007669"/>
    <property type="project" value="TreeGrafter"/>
</dbReference>
<evidence type="ECO:0000259" key="14">
    <source>
        <dbReference type="PROSITE" id="PS50837"/>
    </source>
</evidence>
<evidence type="ECO:0000256" key="12">
    <source>
        <dbReference type="SAM" id="SignalP"/>
    </source>
</evidence>
<evidence type="ECO:0000256" key="6">
    <source>
        <dbReference type="ARBA" id="ARBA00023136"/>
    </source>
</evidence>
<feature type="transmembrane region" description="Helical" evidence="11">
    <location>
        <begin position="237"/>
        <end position="258"/>
    </location>
</feature>
<keyword evidence="16" id="KW-1185">Reference proteome</keyword>
<sequence>MDWIIFVILQVIFQPSLSVLFTVEAEKTMYTSVFGGDVEMGCRFQPRPLNLTADLKVTWHWKTSSTVREVYQMINGEEHSASQEYQGRVELLKDELNDGWAKLKVSKLRITDSGTYQCFVQTGEGADYKTITLSIIAPFKAVTKRIEKAAEGDEVLLTCQSEGYPESPVVWQDGHLQRIKPNTTVVSTPDQLFNITSQIRVSSLSENNYTCNFTNHGNSTTFHVPDEVPVPQVKSDALNIVMSIGVVMIVITAAVLLYRQRKGFNTPSTRDLLVDGRGKNVSAAFRLQLNEDKEEEPTVFNENCTEENLGALLKAYYSDASFSAEVRHHLEAFGADELRHRLQNNEGQAVKLQALLPEAGETLFLEGPPGSGKTTVAHILVSSWTERSTQTLSDPFDLSTLQLLLYVDCSNVKGDLFQEIVTQLFLTKKISTQLDLRTVLIRSSGALLLLDGYREGNQFFDESLKKFLIERTACRVLVMACPGHCPTMEETVGAGVLKLQTQTVKY</sequence>
<dbReference type="GeneID" id="111234140"/>
<dbReference type="Proteomes" id="UP000261420">
    <property type="component" value="Unplaced"/>
</dbReference>
<keyword evidence="3 11" id="KW-0812">Transmembrane</keyword>
<dbReference type="GeneTree" id="ENSGT00940000161373"/>